<evidence type="ECO:0000259" key="2">
    <source>
        <dbReference type="Pfam" id="PF13559"/>
    </source>
</evidence>
<feature type="transmembrane region" description="Helical" evidence="1">
    <location>
        <begin position="270"/>
        <end position="291"/>
    </location>
</feature>
<keyword evidence="1" id="KW-0472">Membrane</keyword>
<feature type="transmembrane region" description="Helical" evidence="1">
    <location>
        <begin position="66"/>
        <end position="99"/>
    </location>
</feature>
<accession>A0A927H1N2</accession>
<keyword evidence="1" id="KW-1133">Transmembrane helix</keyword>
<feature type="domain" description="Protein-glutamine gamma-glutamyltransferase-like C-terminal" evidence="2">
    <location>
        <begin position="376"/>
        <end position="428"/>
    </location>
</feature>
<feature type="transmembrane region" description="Helical" evidence="1">
    <location>
        <begin position="12"/>
        <end position="32"/>
    </location>
</feature>
<protein>
    <submittedName>
        <fullName evidence="3">DUF4129 domain-containing protein</fullName>
    </submittedName>
</protein>
<dbReference type="Pfam" id="PF13559">
    <property type="entry name" value="DUF4129"/>
    <property type="match status" value="1"/>
</dbReference>
<name>A0A927H1N2_9BACL</name>
<feature type="transmembrane region" description="Helical" evidence="1">
    <location>
        <begin position="39"/>
        <end position="60"/>
    </location>
</feature>
<feature type="transmembrane region" description="Helical" evidence="1">
    <location>
        <begin position="144"/>
        <end position="161"/>
    </location>
</feature>
<feature type="transmembrane region" description="Helical" evidence="1">
    <location>
        <begin position="195"/>
        <end position="228"/>
    </location>
</feature>
<feature type="transmembrane region" description="Helical" evidence="1">
    <location>
        <begin position="120"/>
        <end position="138"/>
    </location>
</feature>
<keyword evidence="4" id="KW-1185">Reference proteome</keyword>
<dbReference type="Proteomes" id="UP000639396">
    <property type="component" value="Unassembled WGS sequence"/>
</dbReference>
<evidence type="ECO:0000256" key="1">
    <source>
        <dbReference type="SAM" id="Phobius"/>
    </source>
</evidence>
<reference evidence="3" key="1">
    <citation type="submission" date="2020-09" db="EMBL/GenBank/DDBJ databases">
        <title>A novel bacterium of genus Paenibacillus, isolated from South China Sea.</title>
        <authorList>
            <person name="Huang H."/>
            <person name="Mo K."/>
            <person name="Hu Y."/>
        </authorList>
    </citation>
    <scope>NUCLEOTIDE SEQUENCE</scope>
    <source>
        <strain evidence="3">IB182363</strain>
    </source>
</reference>
<organism evidence="3 4">
    <name type="scientific">Paenibacillus oceani</name>
    <dbReference type="NCBI Taxonomy" id="2772510"/>
    <lineage>
        <taxon>Bacteria</taxon>
        <taxon>Bacillati</taxon>
        <taxon>Bacillota</taxon>
        <taxon>Bacilli</taxon>
        <taxon>Bacillales</taxon>
        <taxon>Paenibacillaceae</taxon>
        <taxon>Paenibacillus</taxon>
    </lineage>
</organism>
<dbReference type="EMBL" id="JACXJA010000030">
    <property type="protein sequence ID" value="MBD2864513.1"/>
    <property type="molecule type" value="Genomic_DNA"/>
</dbReference>
<proteinExistence type="predicted"/>
<gene>
    <name evidence="3" type="ORF">IDH45_21215</name>
</gene>
<sequence>MRHLKNLTLAWLQGLAELLLYFPVFAAIYVIVPRFALSVPEWLAVISVMYALGYAFHYMLRSVWQLLAWIGSVAVPAACAWQIGGSPLMIAVSFLSFAAAWIRGRQNRLRGWDRSFSTGVWWIGMIGYFIASFVYPRLDETAPFSPWITGFGIVALALTLYRTNSSTLDKESQSREGAPIAGETRWRNRALLFGLFALILLLASFRTLAAAAAQAGAALFGGAIALLLRLLNMLRPEETERSNPPQQPLDPSQLFGESEPSALALFLQKVMYIVVALIMLAAAIWLLYLLVKHGKRWLHRFMGWYGERLESSDTGYVDEKQSLLDSKEWARERADAWKRRFTGWFGKEPGWDDLKDNRERVRHAFKRLLLGRIAGGYKHHDARTPRETGRELIRRSPLRPDEETALRLYEEVRYGGKDVNDEQAAEVKTLFGAGSRNKPRK</sequence>
<evidence type="ECO:0000313" key="4">
    <source>
        <dbReference type="Proteomes" id="UP000639396"/>
    </source>
</evidence>
<dbReference type="InterPro" id="IPR025403">
    <property type="entry name" value="TgpA-like_C"/>
</dbReference>
<keyword evidence="1" id="KW-0812">Transmembrane</keyword>
<evidence type="ECO:0000313" key="3">
    <source>
        <dbReference type="EMBL" id="MBD2864513.1"/>
    </source>
</evidence>
<dbReference type="AlphaFoldDB" id="A0A927H1N2"/>
<comment type="caution">
    <text evidence="3">The sequence shown here is derived from an EMBL/GenBank/DDBJ whole genome shotgun (WGS) entry which is preliminary data.</text>
</comment>
<dbReference type="RefSeq" id="WP_190930138.1">
    <property type="nucleotide sequence ID" value="NZ_JACXJA010000030.1"/>
</dbReference>